<reference evidence="1 2" key="1">
    <citation type="submission" date="2017-09" db="EMBL/GenBank/DDBJ databases">
        <title>Genomics of the genus Arcobacter.</title>
        <authorList>
            <person name="Perez-Cataluna A."/>
            <person name="Figueras M.J."/>
            <person name="Salas-Masso N."/>
        </authorList>
    </citation>
    <scope>NUCLEOTIDE SEQUENCE [LARGE SCALE GENOMIC DNA]</scope>
    <source>
        <strain evidence="1 2">CECT 7386</strain>
    </source>
</reference>
<evidence type="ECO:0000313" key="2">
    <source>
        <dbReference type="Proteomes" id="UP000290092"/>
    </source>
</evidence>
<evidence type="ECO:0000313" key="1">
    <source>
        <dbReference type="EMBL" id="RXK16448.1"/>
    </source>
</evidence>
<keyword evidence="2" id="KW-1185">Reference proteome</keyword>
<organism evidence="1 2">
    <name type="scientific">Malaciobacter mytili LMG 24559</name>
    <dbReference type="NCBI Taxonomy" id="1032238"/>
    <lineage>
        <taxon>Bacteria</taxon>
        <taxon>Pseudomonadati</taxon>
        <taxon>Campylobacterota</taxon>
        <taxon>Epsilonproteobacteria</taxon>
        <taxon>Campylobacterales</taxon>
        <taxon>Arcobacteraceae</taxon>
        <taxon>Malaciobacter</taxon>
    </lineage>
</organism>
<protein>
    <submittedName>
        <fullName evidence="1">Uncharacterized protein</fullName>
    </submittedName>
</protein>
<name>A0AAX2AHX1_9BACT</name>
<proteinExistence type="predicted"/>
<dbReference type="Proteomes" id="UP000290092">
    <property type="component" value="Unassembled WGS sequence"/>
</dbReference>
<comment type="caution">
    <text evidence="1">The sequence shown here is derived from an EMBL/GenBank/DDBJ whole genome shotgun (WGS) entry which is preliminary data.</text>
</comment>
<sequence>MCKGIEKLKEAVIFDCNKGEGCFNPNGCNHEFYRTVLEDNLVLIKMGIDTSCKRISNCTHKYCDKFKWVIDRAKHYAEVTGLDYKDIIDNWEKIVIIGT</sequence>
<gene>
    <name evidence="1" type="ORF">CP985_03290</name>
</gene>
<dbReference type="RefSeq" id="WP_114843289.1">
    <property type="nucleotide sequence ID" value="NZ_CP031220.1"/>
</dbReference>
<dbReference type="AlphaFoldDB" id="A0AAX2AHX1"/>
<accession>A0AAX2AHX1</accession>
<dbReference type="EMBL" id="NXID01000008">
    <property type="protein sequence ID" value="RXK16448.1"/>
    <property type="molecule type" value="Genomic_DNA"/>
</dbReference>